<comment type="subcellular location">
    <subcellularLocation>
        <location evidence="1">Cell membrane</location>
        <topology evidence="1">Single-pass type I membrane protein</topology>
    </subcellularLocation>
</comment>
<dbReference type="PROSITE" id="PS50011">
    <property type="entry name" value="PROTEIN_KINASE_DOM"/>
    <property type="match status" value="1"/>
</dbReference>
<reference evidence="15 16" key="1">
    <citation type="submission" date="2019-11" db="EMBL/GenBank/DDBJ databases">
        <title>Whole genome sequence of Oryza granulata.</title>
        <authorList>
            <person name="Li W."/>
        </authorList>
    </citation>
    <scope>NUCLEOTIDE SEQUENCE [LARGE SCALE GENOMIC DNA]</scope>
    <source>
        <strain evidence="16">cv. Menghai</strain>
        <tissue evidence="15">Leaf</tissue>
    </source>
</reference>
<dbReference type="InterPro" id="IPR059179">
    <property type="entry name" value="MLKL-like_MCAfunc"/>
</dbReference>
<evidence type="ECO:0000256" key="12">
    <source>
        <dbReference type="ARBA" id="ARBA00023180"/>
    </source>
</evidence>
<evidence type="ECO:0000256" key="7">
    <source>
        <dbReference type="ARBA" id="ARBA00022741"/>
    </source>
</evidence>
<dbReference type="FunFam" id="1.10.510.10:FF:000240">
    <property type="entry name" value="Lectin-domain containing receptor kinase A4.3"/>
    <property type="match status" value="1"/>
</dbReference>
<dbReference type="Pfam" id="PF19584">
    <property type="entry name" value="MCAfunc"/>
    <property type="match status" value="1"/>
</dbReference>
<evidence type="ECO:0000259" key="14">
    <source>
        <dbReference type="PROSITE" id="PS50011"/>
    </source>
</evidence>
<dbReference type="GO" id="GO:0007166">
    <property type="term" value="P:cell surface receptor signaling pathway"/>
    <property type="evidence" value="ECO:0007669"/>
    <property type="project" value="InterPro"/>
</dbReference>
<keyword evidence="4" id="KW-1003">Cell membrane</keyword>
<feature type="region of interest" description="Disordered" evidence="13">
    <location>
        <begin position="523"/>
        <end position="550"/>
    </location>
</feature>
<dbReference type="InterPro" id="IPR008271">
    <property type="entry name" value="Ser/Thr_kinase_AS"/>
</dbReference>
<keyword evidence="5" id="KW-0812">Transmembrane</keyword>
<gene>
    <name evidence="15" type="ORF">E2562_024340</name>
</gene>
<dbReference type="GO" id="GO:0002229">
    <property type="term" value="P:defense response to oomycetes"/>
    <property type="evidence" value="ECO:0007669"/>
    <property type="project" value="UniProtKB-ARBA"/>
</dbReference>
<dbReference type="GO" id="GO:0005524">
    <property type="term" value="F:ATP binding"/>
    <property type="evidence" value="ECO:0007669"/>
    <property type="project" value="UniProtKB-KW"/>
</dbReference>
<dbReference type="SMART" id="SM00220">
    <property type="entry name" value="S_TKc"/>
    <property type="match status" value="1"/>
</dbReference>
<comment type="similarity">
    <text evidence="2">In the N-terminal section; belongs to the leguminous lectin family.</text>
</comment>
<evidence type="ECO:0000256" key="9">
    <source>
        <dbReference type="ARBA" id="ARBA00022989"/>
    </source>
</evidence>
<protein>
    <recommendedName>
        <fullName evidence="14">Protein kinase domain-containing protein</fullName>
    </recommendedName>
</protein>
<dbReference type="InterPro" id="IPR011009">
    <property type="entry name" value="Kinase-like_dom_sf"/>
</dbReference>
<dbReference type="InterPro" id="IPR000719">
    <property type="entry name" value="Prot_kinase_dom"/>
</dbReference>
<comment type="caution">
    <text evidence="15">The sequence shown here is derived from an EMBL/GenBank/DDBJ whole genome shotgun (WGS) entry which is preliminary data.</text>
</comment>
<dbReference type="PROSITE" id="PS00108">
    <property type="entry name" value="PROTEIN_KINASE_ST"/>
    <property type="match status" value="1"/>
</dbReference>
<keyword evidence="12" id="KW-0325">Glycoprotein</keyword>
<evidence type="ECO:0000313" key="16">
    <source>
        <dbReference type="Proteomes" id="UP000479710"/>
    </source>
</evidence>
<keyword evidence="10" id="KW-0472">Membrane</keyword>
<name>A0A6G1C8K4_9ORYZ</name>
<dbReference type="GO" id="GO:0004672">
    <property type="term" value="F:protein kinase activity"/>
    <property type="evidence" value="ECO:0007669"/>
    <property type="project" value="InterPro"/>
</dbReference>
<evidence type="ECO:0000256" key="10">
    <source>
        <dbReference type="ARBA" id="ARBA00023136"/>
    </source>
</evidence>
<evidence type="ECO:0000313" key="15">
    <source>
        <dbReference type="EMBL" id="KAF0896480.1"/>
    </source>
</evidence>
<feature type="domain" description="Protein kinase" evidence="14">
    <location>
        <begin position="216"/>
        <end position="522"/>
    </location>
</feature>
<keyword evidence="7" id="KW-0547">Nucleotide-binding</keyword>
<evidence type="ECO:0000256" key="4">
    <source>
        <dbReference type="ARBA" id="ARBA00022475"/>
    </source>
</evidence>
<evidence type="ECO:0000256" key="13">
    <source>
        <dbReference type="SAM" id="MobiDB-lite"/>
    </source>
</evidence>
<dbReference type="AlphaFoldDB" id="A0A6G1C8K4"/>
<dbReference type="Gene3D" id="1.20.930.20">
    <property type="entry name" value="Adaptor protein Cbl, N-terminal domain"/>
    <property type="match status" value="1"/>
</dbReference>
<dbReference type="InterPro" id="IPR045766">
    <property type="entry name" value="MCAfunc"/>
</dbReference>
<dbReference type="SUPFAM" id="SSF56112">
    <property type="entry name" value="Protein kinase-like (PK-like)"/>
    <property type="match status" value="1"/>
</dbReference>
<evidence type="ECO:0000256" key="6">
    <source>
        <dbReference type="ARBA" id="ARBA00022729"/>
    </source>
</evidence>
<accession>A0A6G1C8K4</accession>
<evidence type="ECO:0000256" key="3">
    <source>
        <dbReference type="ARBA" id="ARBA00010217"/>
    </source>
</evidence>
<keyword evidence="9" id="KW-1133">Transmembrane helix</keyword>
<sequence>MASDVVGMAANIAQLAGVDALGLITMIVEAAKAARRNKKTCIELAQLVEQVGDLLRALQEQPGVTVMERPETSAPLRELQETLRRAYELVESCRRGSYPRRFCAGKDQGESLRDVQSRIGIYLQLFPIICHIDGTRLLVRVIADGAAACSPRSERGEDEVLMSLTNRPNPQNRSQSVCRSLCFEGSMKAQSLAFYLTECRFQKFSYSQLVHATNDFSLDGQLEQGTLAIFYKGKLHGNDVTIKRLSVSSSGQRLPECMSENELFKNEINILPELQQKNVAKLVGFCTEHSERVTVYECMQNGSLENIIFGPVATRSILDWPTRFRIIEGIAQGLAYLHNYSTVRVIHRDLKPSNILLDSDMNPKISNFELAEMLSSGTDEQKTDNVVGSIGFSAPEYMHKGIFSVKTDVYSFGIMVLEIISGKRWTQPNQKRFHRDLLTWAWVRPSCCGTYAARRLKDLVDPALHAVSFRSRALPRCLSFPARRRALSQQREMRRCVRAALLCIQESPRRRPSMPEVVHMLRPRKTAPPLPGRSRFTTASSLHGGDVKSS</sequence>
<keyword evidence="6" id="KW-0732">Signal</keyword>
<keyword evidence="16" id="KW-1185">Reference proteome</keyword>
<proteinExistence type="inferred from homology"/>
<dbReference type="GO" id="GO:0005886">
    <property type="term" value="C:plasma membrane"/>
    <property type="evidence" value="ECO:0007669"/>
    <property type="project" value="UniProtKB-SubCell"/>
</dbReference>
<organism evidence="15 16">
    <name type="scientific">Oryza meyeriana var. granulata</name>
    <dbReference type="NCBI Taxonomy" id="110450"/>
    <lineage>
        <taxon>Eukaryota</taxon>
        <taxon>Viridiplantae</taxon>
        <taxon>Streptophyta</taxon>
        <taxon>Embryophyta</taxon>
        <taxon>Tracheophyta</taxon>
        <taxon>Spermatophyta</taxon>
        <taxon>Magnoliopsida</taxon>
        <taxon>Liliopsida</taxon>
        <taxon>Poales</taxon>
        <taxon>Poaceae</taxon>
        <taxon>BOP clade</taxon>
        <taxon>Oryzoideae</taxon>
        <taxon>Oryzeae</taxon>
        <taxon>Oryzinae</taxon>
        <taxon>Oryza</taxon>
        <taxon>Oryza meyeriana</taxon>
    </lineage>
</organism>
<dbReference type="CDD" id="cd21037">
    <property type="entry name" value="MLKL_NTD"/>
    <property type="match status" value="1"/>
</dbReference>
<dbReference type="InterPro" id="IPR036537">
    <property type="entry name" value="Adaptor_Cbl_N_dom_sf"/>
</dbReference>
<evidence type="ECO:0000256" key="11">
    <source>
        <dbReference type="ARBA" id="ARBA00023170"/>
    </source>
</evidence>
<keyword evidence="8" id="KW-0067">ATP-binding</keyword>
<keyword evidence="11" id="KW-0675">Receptor</keyword>
<dbReference type="OrthoDB" id="643722at2759"/>
<dbReference type="Pfam" id="PF00069">
    <property type="entry name" value="Pkinase"/>
    <property type="match status" value="1"/>
</dbReference>
<dbReference type="Gene3D" id="3.30.200.20">
    <property type="entry name" value="Phosphorylase Kinase, domain 1"/>
    <property type="match status" value="1"/>
</dbReference>
<dbReference type="PANTHER" id="PTHR27006:SF586">
    <property type="entry name" value="CYSTEINE-RICH RECEPTOR-LIKE PROTEIN KINASE 10"/>
    <property type="match status" value="1"/>
</dbReference>
<dbReference type="PANTHER" id="PTHR27006">
    <property type="entry name" value="PROMASTIGOTE SURFACE ANTIGEN PROTEIN PSA"/>
    <property type="match status" value="1"/>
</dbReference>
<evidence type="ECO:0000256" key="2">
    <source>
        <dbReference type="ARBA" id="ARBA00008536"/>
    </source>
</evidence>
<evidence type="ECO:0000256" key="5">
    <source>
        <dbReference type="ARBA" id="ARBA00022692"/>
    </source>
</evidence>
<dbReference type="Gene3D" id="1.10.510.10">
    <property type="entry name" value="Transferase(Phosphotransferase) domain 1"/>
    <property type="match status" value="1"/>
</dbReference>
<dbReference type="Proteomes" id="UP000479710">
    <property type="component" value="Unassembled WGS sequence"/>
</dbReference>
<comment type="similarity">
    <text evidence="3">In the C-terminal section; belongs to the protein kinase superfamily. Ser/Thr protein kinase family.</text>
</comment>
<dbReference type="EMBL" id="SPHZ02000010">
    <property type="protein sequence ID" value="KAF0896480.1"/>
    <property type="molecule type" value="Genomic_DNA"/>
</dbReference>
<evidence type="ECO:0000256" key="8">
    <source>
        <dbReference type="ARBA" id="ARBA00022840"/>
    </source>
</evidence>
<evidence type="ECO:0000256" key="1">
    <source>
        <dbReference type="ARBA" id="ARBA00004251"/>
    </source>
</evidence>